<dbReference type="GO" id="GO:0006605">
    <property type="term" value="P:protein targeting"/>
    <property type="evidence" value="ECO:0007669"/>
    <property type="project" value="UniProtKB-UniRule"/>
</dbReference>
<sequence>MVKFIKRVPSIDFLQFSRFTVFISLALIVTGVASLIVRNGLNYGIEFTGGLFVEVHFDSLITTQEIRSALSEVGLGHAIIQRDVTANYNFFIRTRLTENVTPELTKKVLQEHFPNNPLRIERVEKIGAVISRGLKLRAFWVVVCGLFIMLLYITVRFTYKFGVAAVIALIHDVLITVGILNILNREFTIAIIAALLTIIGYSINDSIVISDRIRENLRLYPKTAFTDIVNRSLNETLSRTIITSLTTIFVLLALFIVGGKVIHDFSLALLIGVITGTYSSLFVLSPIVVAWERRFPSPETRKRVYYKEKEERAVAAEAPIEATTPTREERKGHILLPTPQKVDTTPTKKKKKKKRKKKR</sequence>
<evidence type="ECO:0000313" key="13">
    <source>
        <dbReference type="EMBL" id="OYV03357.1"/>
    </source>
</evidence>
<keyword evidence="8 10" id="KW-0811">Translocation</keyword>
<dbReference type="GO" id="GO:0065002">
    <property type="term" value="P:intracellular protein transmembrane transport"/>
    <property type="evidence" value="ECO:0007669"/>
    <property type="project" value="UniProtKB-UniRule"/>
</dbReference>
<evidence type="ECO:0000256" key="5">
    <source>
        <dbReference type="ARBA" id="ARBA00022692"/>
    </source>
</evidence>
<comment type="subunit">
    <text evidence="10">Forms a complex with SecD. Part of the essential Sec protein translocation apparatus which comprises SecA, SecYEG and auxiliary proteins SecDF. Other proteins may also be involved.</text>
</comment>
<evidence type="ECO:0000259" key="12">
    <source>
        <dbReference type="PROSITE" id="PS50156"/>
    </source>
</evidence>
<dbReference type="InterPro" id="IPR022645">
    <property type="entry name" value="SecD/SecF_bac"/>
</dbReference>
<keyword evidence="9 10" id="KW-0472">Membrane</keyword>
<comment type="function">
    <text evidence="10">Part of the Sec protein translocase complex. Interacts with the SecYEG preprotein conducting channel. SecDF uses the proton motive force (PMF) to complete protein translocation after the ATP-dependent function of SecA.</text>
</comment>
<feature type="compositionally biased region" description="Basic residues" evidence="11">
    <location>
        <begin position="347"/>
        <end position="359"/>
    </location>
</feature>
<evidence type="ECO:0000256" key="8">
    <source>
        <dbReference type="ARBA" id="ARBA00023010"/>
    </source>
</evidence>
<comment type="subcellular location">
    <subcellularLocation>
        <location evidence="1 10">Cell membrane</location>
        <topology evidence="1 10">Multi-pass membrane protein</topology>
    </subcellularLocation>
</comment>
<proteinExistence type="inferred from homology"/>
<feature type="domain" description="SSD" evidence="12">
    <location>
        <begin position="161"/>
        <end position="290"/>
    </location>
</feature>
<dbReference type="EMBL" id="NMUJ01000008">
    <property type="protein sequence ID" value="OYV03357.1"/>
    <property type="molecule type" value="Genomic_DNA"/>
</dbReference>
<dbReference type="Proteomes" id="UP000216312">
    <property type="component" value="Unassembled WGS sequence"/>
</dbReference>
<dbReference type="PROSITE" id="PS50156">
    <property type="entry name" value="SSD"/>
    <property type="match status" value="1"/>
</dbReference>
<dbReference type="NCBIfam" id="TIGR00966">
    <property type="entry name" value="transloc_SecF"/>
    <property type="match status" value="1"/>
</dbReference>
<feature type="transmembrane region" description="Helical" evidence="10">
    <location>
        <begin position="189"/>
        <end position="209"/>
    </location>
</feature>
<dbReference type="GO" id="GO:0043952">
    <property type="term" value="P:protein transport by the Sec complex"/>
    <property type="evidence" value="ECO:0007669"/>
    <property type="project" value="UniProtKB-UniRule"/>
</dbReference>
<evidence type="ECO:0000256" key="1">
    <source>
        <dbReference type="ARBA" id="ARBA00004651"/>
    </source>
</evidence>
<evidence type="ECO:0000256" key="11">
    <source>
        <dbReference type="SAM" id="MobiDB-lite"/>
    </source>
</evidence>
<keyword evidence="2 10" id="KW-0813">Transport</keyword>
<evidence type="ECO:0000256" key="9">
    <source>
        <dbReference type="ARBA" id="ARBA00023136"/>
    </source>
</evidence>
<keyword evidence="6 10" id="KW-0653">Protein transport</keyword>
<feature type="region of interest" description="Disordered" evidence="11">
    <location>
        <begin position="312"/>
        <end position="359"/>
    </location>
</feature>
<dbReference type="AlphaFoldDB" id="A0A257LUN2"/>
<dbReference type="GO" id="GO:0015450">
    <property type="term" value="F:protein-transporting ATPase activity"/>
    <property type="evidence" value="ECO:0007669"/>
    <property type="project" value="InterPro"/>
</dbReference>
<comment type="caution">
    <text evidence="13">The sequence shown here is derived from an EMBL/GenBank/DDBJ whole genome shotgun (WGS) entry which is preliminary data.</text>
</comment>
<evidence type="ECO:0000256" key="4">
    <source>
        <dbReference type="ARBA" id="ARBA00022519"/>
    </source>
</evidence>
<dbReference type="HAMAP" id="MF_01464_B">
    <property type="entry name" value="SecF_B"/>
    <property type="match status" value="1"/>
</dbReference>
<evidence type="ECO:0000256" key="7">
    <source>
        <dbReference type="ARBA" id="ARBA00022989"/>
    </source>
</evidence>
<evidence type="ECO:0000256" key="3">
    <source>
        <dbReference type="ARBA" id="ARBA00022475"/>
    </source>
</evidence>
<dbReference type="InterPro" id="IPR055344">
    <property type="entry name" value="SecD_SecF_C_bact"/>
</dbReference>
<dbReference type="Gene3D" id="1.20.1640.10">
    <property type="entry name" value="Multidrug efflux transporter AcrB transmembrane domain"/>
    <property type="match status" value="1"/>
</dbReference>
<dbReference type="Pfam" id="PF02355">
    <property type="entry name" value="SecD_SecF_C"/>
    <property type="match status" value="1"/>
</dbReference>
<feature type="compositionally biased region" description="Low complexity" evidence="11">
    <location>
        <begin position="315"/>
        <end position="325"/>
    </location>
</feature>
<dbReference type="SUPFAM" id="SSF82866">
    <property type="entry name" value="Multidrug efflux transporter AcrB transmembrane domain"/>
    <property type="match status" value="1"/>
</dbReference>
<feature type="transmembrane region" description="Helical" evidence="10">
    <location>
        <begin position="138"/>
        <end position="155"/>
    </location>
</feature>
<dbReference type="InterPro" id="IPR005665">
    <property type="entry name" value="SecF_bac"/>
</dbReference>
<name>A0A257LUN2_UNCW3</name>
<dbReference type="InterPro" id="IPR048634">
    <property type="entry name" value="SecD_SecF_C"/>
</dbReference>
<dbReference type="Pfam" id="PF07549">
    <property type="entry name" value="Sec_GG"/>
    <property type="match status" value="1"/>
</dbReference>
<dbReference type="PANTHER" id="PTHR30081:SF8">
    <property type="entry name" value="PROTEIN TRANSLOCASE SUBUNIT SECF"/>
    <property type="match status" value="1"/>
</dbReference>
<accession>A0A257LUN2</accession>
<evidence type="ECO:0000313" key="14">
    <source>
        <dbReference type="Proteomes" id="UP000216312"/>
    </source>
</evidence>
<evidence type="ECO:0000256" key="6">
    <source>
        <dbReference type="ARBA" id="ARBA00022927"/>
    </source>
</evidence>
<dbReference type="InterPro" id="IPR022813">
    <property type="entry name" value="SecD/SecF_arch_bac"/>
</dbReference>
<evidence type="ECO:0000256" key="10">
    <source>
        <dbReference type="HAMAP-Rule" id="MF_01464"/>
    </source>
</evidence>
<keyword evidence="3 10" id="KW-1003">Cell membrane</keyword>
<dbReference type="GO" id="GO:0005886">
    <property type="term" value="C:plasma membrane"/>
    <property type="evidence" value="ECO:0007669"/>
    <property type="project" value="UniProtKB-SubCell"/>
</dbReference>
<comment type="similarity">
    <text evidence="10">Belongs to the SecD/SecF family. SecF subfamily.</text>
</comment>
<organism evidence="13 14">
    <name type="scientific">candidate division WOR-3 bacterium 4484_18</name>
    <dbReference type="NCBI Taxonomy" id="2020626"/>
    <lineage>
        <taxon>Bacteria</taxon>
        <taxon>Bacteria division WOR-3</taxon>
    </lineage>
</organism>
<protein>
    <recommendedName>
        <fullName evidence="10">Protein-export membrane protein SecF</fullName>
    </recommendedName>
</protein>
<keyword evidence="5 10" id="KW-0812">Transmembrane</keyword>
<dbReference type="InterPro" id="IPR022646">
    <property type="entry name" value="SecD/SecF_CS"/>
</dbReference>
<feature type="transmembrane region" description="Helical" evidence="10">
    <location>
        <begin position="162"/>
        <end position="183"/>
    </location>
</feature>
<keyword evidence="4" id="KW-0997">Cell inner membrane</keyword>
<evidence type="ECO:0000256" key="2">
    <source>
        <dbReference type="ARBA" id="ARBA00022448"/>
    </source>
</evidence>
<dbReference type="InterPro" id="IPR000731">
    <property type="entry name" value="SSD"/>
</dbReference>
<gene>
    <name evidence="10 13" type="primary">secF</name>
    <name evidence="13" type="ORF">CGW93_01315</name>
</gene>
<feature type="transmembrane region" description="Helical" evidence="10">
    <location>
        <begin position="241"/>
        <end position="262"/>
    </location>
</feature>
<keyword evidence="7 10" id="KW-1133">Transmembrane helix</keyword>
<feature type="transmembrane region" description="Helical" evidence="10">
    <location>
        <begin position="21"/>
        <end position="41"/>
    </location>
</feature>
<dbReference type="NCBIfam" id="TIGR00916">
    <property type="entry name" value="2A0604s01"/>
    <property type="match status" value="1"/>
</dbReference>
<dbReference type="PANTHER" id="PTHR30081">
    <property type="entry name" value="PROTEIN-EXPORT MEMBRANE PROTEIN SEC"/>
    <property type="match status" value="1"/>
</dbReference>
<reference evidence="14" key="1">
    <citation type="submission" date="2017-07" db="EMBL/GenBank/DDBJ databases">
        <title>Novel pathways for hydrocarbon cycling and metabolic interdependencies in hydrothermal sediment communities.</title>
        <authorList>
            <person name="Dombrowski N."/>
            <person name="Seitz K."/>
            <person name="Teske A."/>
            <person name="Baker B."/>
        </authorList>
    </citation>
    <scope>NUCLEOTIDE SEQUENCE [LARGE SCALE GENOMIC DNA]</scope>
</reference>
<dbReference type="PRINTS" id="PR01755">
    <property type="entry name" value="SECFTRNLCASE"/>
</dbReference>
<feature type="transmembrane region" description="Helical" evidence="10">
    <location>
        <begin position="268"/>
        <end position="291"/>
    </location>
</feature>